<dbReference type="STRING" id="33097.A0A150GSJ7"/>
<accession>A0A150GSJ7</accession>
<feature type="region of interest" description="Disordered" evidence="6">
    <location>
        <begin position="287"/>
        <end position="310"/>
    </location>
</feature>
<keyword evidence="5" id="KW-0653">Protein transport</keyword>
<evidence type="ECO:0000259" key="7">
    <source>
        <dbReference type="PROSITE" id="PS50166"/>
    </source>
</evidence>
<reference evidence="9" key="1">
    <citation type="journal article" date="2016" name="Nat. Commun.">
        <title>The Gonium pectorale genome demonstrates co-option of cell cycle regulation during the evolution of multicellularity.</title>
        <authorList>
            <person name="Hanschen E.R."/>
            <person name="Marriage T.N."/>
            <person name="Ferris P.J."/>
            <person name="Hamaji T."/>
            <person name="Toyoda A."/>
            <person name="Fujiyama A."/>
            <person name="Neme R."/>
            <person name="Noguchi H."/>
            <person name="Minakuchi Y."/>
            <person name="Suzuki M."/>
            <person name="Kawai-Toyooka H."/>
            <person name="Smith D.R."/>
            <person name="Sparks H."/>
            <person name="Anderson J."/>
            <person name="Bakaric R."/>
            <person name="Luria V."/>
            <person name="Karger A."/>
            <person name="Kirschner M.W."/>
            <person name="Durand P.M."/>
            <person name="Michod R.E."/>
            <person name="Nozaki H."/>
            <person name="Olson B.J."/>
        </authorList>
    </citation>
    <scope>NUCLEOTIDE SEQUENCE [LARGE SCALE GENOMIC DNA]</scope>
    <source>
        <strain evidence="9">NIES-2863</strain>
    </source>
</reference>
<keyword evidence="3" id="KW-0963">Cytoplasm</keyword>
<dbReference type="AlphaFoldDB" id="A0A150GSJ7"/>
<dbReference type="Proteomes" id="UP000075714">
    <property type="component" value="Unassembled WGS sequence"/>
</dbReference>
<dbReference type="PROSITE" id="PS50166">
    <property type="entry name" value="IMPORTIN_B_NT"/>
    <property type="match status" value="1"/>
</dbReference>
<dbReference type="InterPro" id="IPR040122">
    <property type="entry name" value="Importin_beta"/>
</dbReference>
<dbReference type="GO" id="GO:0006606">
    <property type="term" value="P:protein import into nucleus"/>
    <property type="evidence" value="ECO:0007669"/>
    <property type="project" value="InterPro"/>
</dbReference>
<feature type="domain" description="Importin N-terminal" evidence="7">
    <location>
        <begin position="1"/>
        <end position="39"/>
    </location>
</feature>
<feature type="compositionally biased region" description="Basic and acidic residues" evidence="6">
    <location>
        <begin position="287"/>
        <end position="296"/>
    </location>
</feature>
<comment type="caution">
    <text evidence="8">The sequence shown here is derived from an EMBL/GenBank/DDBJ whole genome shotgun (WGS) entry which is preliminary data.</text>
</comment>
<dbReference type="InterPro" id="IPR016024">
    <property type="entry name" value="ARM-type_fold"/>
</dbReference>
<dbReference type="InterPro" id="IPR011989">
    <property type="entry name" value="ARM-like"/>
</dbReference>
<evidence type="ECO:0000256" key="5">
    <source>
        <dbReference type="ARBA" id="ARBA00022927"/>
    </source>
</evidence>
<dbReference type="InterPro" id="IPR000357">
    <property type="entry name" value="HEAT"/>
</dbReference>
<dbReference type="OrthoDB" id="951172at2759"/>
<dbReference type="InterPro" id="IPR001494">
    <property type="entry name" value="Importin-beta_N"/>
</dbReference>
<sequence length="890" mass="93854">MVRQSAGLLLKNNLSKQYKELPAEFRTYIKGALLPLLGHASRELRHTAGTLASVIVGLGGLVEWQDLATALPRCLAAEDPAVLDGAQDALYKVLEDHPREIEAPVTGGPGLGGGVPASSLVVPPLLRLMQSPADEVRRCAVACLNLMVPSMPTGLNDNVDSFLQGLFALANDSSARVRKEVVLGLVTATSALPERLAPFMGQLVEYMLASNEAADPGVALAAAEFWTAYLDLQLDPGLLRPYLPRLIPVLLKNMVFDEYDDEVSEAEAAESSSTQAEDRDQDIKPFTHSRAREHGADAGGEGGAGDDDDDDEVFGGWNLRKCSAEALDVLSNNYGDDLLPLLLPIVQQRLQEANWSARESAILALGAVSHGCHAGLQPYLEGMVGMLLPALRDSRPMVRIIACWTLARYSHWLFSGIVERGQAARPLLDSVMGGILTSMADRNKFVQAAAVSALAVIMETAGEGQHEPDKLLEPYTSAVLQALAAALSRYTRRGVAVTYDALACTARVLGPRLADPALANLVLPPLLAKFTQPPLSDKDLLGAMECLANVIPHAGRAVELYAQGLYDRALALAGAHLTAGQQQQQSPAGRAADGSPGPGGKAAGAAAAAAAANGAAASGAVEYDPNYVVLALDVISALAQALHASVESLVGASPLVQMLTVACADPCPDVRQSAFALVGDLASACVAHLLPVLEGLVGRSLALCELPALSDANLPSANNACWSLGEVVVKVDSERMAPHAEAIAHRMTSILAYSGPGRMPPSILENASITLGRTAWRCAEQLAPHLGHFVAAWCGQLRNIRDGTEKEHAFLGLCRLVRMNPEAALPAFPVLCAAFASWRSLACEGLRNEMAQIVQLFKASLAPSGRWEAVLAGVTEPVRGKLAAMFGQPL</sequence>
<evidence type="ECO:0000256" key="4">
    <source>
        <dbReference type="ARBA" id="ARBA00022737"/>
    </source>
</evidence>
<dbReference type="GO" id="GO:0005737">
    <property type="term" value="C:cytoplasm"/>
    <property type="evidence" value="ECO:0007669"/>
    <property type="project" value="UniProtKB-SubCell"/>
</dbReference>
<dbReference type="Pfam" id="PF13513">
    <property type="entry name" value="HEAT_EZ"/>
    <property type="match status" value="1"/>
</dbReference>
<dbReference type="GO" id="GO:0005634">
    <property type="term" value="C:nucleus"/>
    <property type="evidence" value="ECO:0007669"/>
    <property type="project" value="UniProtKB-SubCell"/>
</dbReference>
<dbReference type="EMBL" id="LSYV01000009">
    <property type="protein sequence ID" value="KXZ52849.1"/>
    <property type="molecule type" value="Genomic_DNA"/>
</dbReference>
<organism evidence="8 9">
    <name type="scientific">Gonium pectorale</name>
    <name type="common">Green alga</name>
    <dbReference type="NCBI Taxonomy" id="33097"/>
    <lineage>
        <taxon>Eukaryota</taxon>
        <taxon>Viridiplantae</taxon>
        <taxon>Chlorophyta</taxon>
        <taxon>core chlorophytes</taxon>
        <taxon>Chlorophyceae</taxon>
        <taxon>CS clade</taxon>
        <taxon>Chlamydomonadales</taxon>
        <taxon>Volvocaceae</taxon>
        <taxon>Gonium</taxon>
    </lineage>
</organism>
<gene>
    <name evidence="8" type="ORF">GPECTOR_8g231</name>
</gene>
<evidence type="ECO:0000256" key="3">
    <source>
        <dbReference type="ARBA" id="ARBA00022490"/>
    </source>
</evidence>
<proteinExistence type="predicted"/>
<evidence type="ECO:0000313" key="8">
    <source>
        <dbReference type="EMBL" id="KXZ52849.1"/>
    </source>
</evidence>
<name>A0A150GSJ7_GONPE</name>
<dbReference type="Pfam" id="PF02985">
    <property type="entry name" value="HEAT"/>
    <property type="match status" value="1"/>
</dbReference>
<keyword evidence="4" id="KW-0677">Repeat</keyword>
<dbReference type="SUPFAM" id="SSF48371">
    <property type="entry name" value="ARM repeat"/>
    <property type="match status" value="1"/>
</dbReference>
<comment type="subcellular location">
    <subcellularLocation>
        <location evidence="1">Cytoplasm</location>
    </subcellularLocation>
</comment>
<evidence type="ECO:0000256" key="6">
    <source>
        <dbReference type="SAM" id="MobiDB-lite"/>
    </source>
</evidence>
<protein>
    <recommendedName>
        <fullName evidence="7">Importin N-terminal domain-containing protein</fullName>
    </recommendedName>
</protein>
<keyword evidence="2" id="KW-0813">Transport</keyword>
<dbReference type="GO" id="GO:0031267">
    <property type="term" value="F:small GTPase binding"/>
    <property type="evidence" value="ECO:0007669"/>
    <property type="project" value="InterPro"/>
</dbReference>
<dbReference type="Gene3D" id="1.25.10.10">
    <property type="entry name" value="Leucine-rich Repeat Variant"/>
    <property type="match status" value="1"/>
</dbReference>
<evidence type="ECO:0000256" key="2">
    <source>
        <dbReference type="ARBA" id="ARBA00022448"/>
    </source>
</evidence>
<evidence type="ECO:0000313" key="9">
    <source>
        <dbReference type="Proteomes" id="UP000075714"/>
    </source>
</evidence>
<dbReference type="PANTHER" id="PTHR10527">
    <property type="entry name" value="IMPORTIN BETA"/>
    <property type="match status" value="1"/>
</dbReference>
<keyword evidence="9" id="KW-1185">Reference proteome</keyword>
<evidence type="ECO:0000256" key="1">
    <source>
        <dbReference type="ARBA" id="ARBA00004496"/>
    </source>
</evidence>
<dbReference type="Pfam" id="PF03810">
    <property type="entry name" value="IBN_N"/>
    <property type="match status" value="1"/>
</dbReference>
<feature type="region of interest" description="Disordered" evidence="6">
    <location>
        <begin position="263"/>
        <end position="282"/>
    </location>
</feature>